<dbReference type="RefSeq" id="WP_220559328.1">
    <property type="nucleotide sequence ID" value="NZ_CP080764.1"/>
</dbReference>
<dbReference type="Pfam" id="PF01545">
    <property type="entry name" value="Cation_efflux"/>
    <property type="match status" value="1"/>
</dbReference>
<evidence type="ECO:0000256" key="6">
    <source>
        <dbReference type="ARBA" id="ARBA00023065"/>
    </source>
</evidence>
<protein>
    <submittedName>
        <fullName evidence="11">Cation diffusion facilitator family transporter</fullName>
    </submittedName>
</protein>
<dbReference type="InterPro" id="IPR027470">
    <property type="entry name" value="Cation_efflux_CTD"/>
</dbReference>
<dbReference type="InterPro" id="IPR002524">
    <property type="entry name" value="Cation_efflux"/>
</dbReference>
<dbReference type="InterPro" id="IPR050681">
    <property type="entry name" value="CDF/SLC30A"/>
</dbReference>
<dbReference type="SUPFAM" id="SSF161111">
    <property type="entry name" value="Cation efflux protein transmembrane domain-like"/>
    <property type="match status" value="1"/>
</dbReference>
<comment type="similarity">
    <text evidence="2">Belongs to the cation diffusion facilitator (CDF) transporter (TC 2.A.4) family. SLC30A subfamily.</text>
</comment>
<evidence type="ECO:0000256" key="5">
    <source>
        <dbReference type="ARBA" id="ARBA00022989"/>
    </source>
</evidence>
<dbReference type="InterPro" id="IPR036837">
    <property type="entry name" value="Cation_efflux_CTD_sf"/>
</dbReference>
<dbReference type="NCBIfam" id="TIGR01297">
    <property type="entry name" value="CDF"/>
    <property type="match status" value="1"/>
</dbReference>
<dbReference type="EMBL" id="CP080764">
    <property type="protein sequence ID" value="QYY43289.1"/>
    <property type="molecule type" value="Genomic_DNA"/>
</dbReference>
<evidence type="ECO:0000256" key="2">
    <source>
        <dbReference type="ARBA" id="ARBA00008873"/>
    </source>
</evidence>
<evidence type="ECO:0000256" key="3">
    <source>
        <dbReference type="ARBA" id="ARBA00022448"/>
    </source>
</evidence>
<name>A0ABX8YC91_ANETH</name>
<dbReference type="Gene3D" id="1.20.1510.10">
    <property type="entry name" value="Cation efflux protein transmembrane domain"/>
    <property type="match status" value="1"/>
</dbReference>
<evidence type="ECO:0000259" key="10">
    <source>
        <dbReference type="Pfam" id="PF16916"/>
    </source>
</evidence>
<feature type="transmembrane region" description="Helical" evidence="8">
    <location>
        <begin position="169"/>
        <end position="189"/>
    </location>
</feature>
<comment type="subcellular location">
    <subcellularLocation>
        <location evidence="1">Membrane</location>
        <topology evidence="1">Multi-pass membrane protein</topology>
    </subcellularLocation>
</comment>
<keyword evidence="4 8" id="KW-0812">Transmembrane</keyword>
<evidence type="ECO:0000313" key="11">
    <source>
        <dbReference type="EMBL" id="QYY43289.1"/>
    </source>
</evidence>
<dbReference type="InterPro" id="IPR027469">
    <property type="entry name" value="Cation_efflux_TMD_sf"/>
</dbReference>
<keyword evidence="6" id="KW-0406">Ion transport</keyword>
<evidence type="ECO:0000259" key="9">
    <source>
        <dbReference type="Pfam" id="PF01545"/>
    </source>
</evidence>
<dbReference type="PANTHER" id="PTHR11562:SF17">
    <property type="entry name" value="RE54080P-RELATED"/>
    <property type="match status" value="1"/>
</dbReference>
<dbReference type="Pfam" id="PF16916">
    <property type="entry name" value="ZT_dimer"/>
    <property type="match status" value="1"/>
</dbReference>
<feature type="transmembrane region" description="Helical" evidence="8">
    <location>
        <begin position="28"/>
        <end position="48"/>
    </location>
</feature>
<feature type="transmembrane region" description="Helical" evidence="8">
    <location>
        <begin position="95"/>
        <end position="114"/>
    </location>
</feature>
<sequence>MGGHHDHGHSYHGHGHHHHDGNANHTSLFLAFILITGFMIVEFFGGLLSNSLALISDAGHMLSDAASLFLSLFAMRLATKPTTATKTYGYKRTEILAALLNGITLIIISLYIFIEAYDRLFSPQPVASISMMTIAAFGLLINIAAAWILMRGGDTSKNLNVRSAFLHVLGDMLGSVGAIIAGLLIWLFGWTIADPIASIIVAMLILVSTWRIIRDSVNVLMEGVPAGMDVEEMRCAVLALEGVVEVHDLHVWTVTSGFPALSCHIVVRNLAQGGDVLRTANQIFRERFHISHTTIQIEDMTMCQEENICDKKGQLKKIGEDDDKARSNQSNRRSVRT</sequence>
<organism evidence="11 12">
    <name type="scientific">Aneurinibacillus thermoaerophilus</name>
    <dbReference type="NCBI Taxonomy" id="143495"/>
    <lineage>
        <taxon>Bacteria</taxon>
        <taxon>Bacillati</taxon>
        <taxon>Bacillota</taxon>
        <taxon>Bacilli</taxon>
        <taxon>Bacillales</taxon>
        <taxon>Paenibacillaceae</taxon>
        <taxon>Aneurinibacillus group</taxon>
        <taxon>Aneurinibacillus</taxon>
    </lineage>
</organism>
<dbReference type="PANTHER" id="PTHR11562">
    <property type="entry name" value="CATION EFFLUX PROTEIN/ ZINC TRANSPORTER"/>
    <property type="match status" value="1"/>
</dbReference>
<dbReference type="GeneID" id="97140348"/>
<accession>A0ABX8YC91</accession>
<feature type="domain" description="Cation efflux protein cytoplasmic" evidence="10">
    <location>
        <begin position="226"/>
        <end position="299"/>
    </location>
</feature>
<dbReference type="SUPFAM" id="SSF160240">
    <property type="entry name" value="Cation efflux protein cytoplasmic domain-like"/>
    <property type="match status" value="1"/>
</dbReference>
<gene>
    <name evidence="11" type="ORF">K3F53_03105</name>
</gene>
<proteinExistence type="inferred from homology"/>
<keyword evidence="5 8" id="KW-1133">Transmembrane helix</keyword>
<dbReference type="InterPro" id="IPR058533">
    <property type="entry name" value="Cation_efflux_TM"/>
</dbReference>
<evidence type="ECO:0000256" key="4">
    <source>
        <dbReference type="ARBA" id="ARBA00022692"/>
    </source>
</evidence>
<keyword evidence="3" id="KW-0813">Transport</keyword>
<evidence type="ECO:0000256" key="7">
    <source>
        <dbReference type="ARBA" id="ARBA00023136"/>
    </source>
</evidence>
<keyword evidence="12" id="KW-1185">Reference proteome</keyword>
<evidence type="ECO:0000256" key="1">
    <source>
        <dbReference type="ARBA" id="ARBA00004141"/>
    </source>
</evidence>
<feature type="transmembrane region" description="Helical" evidence="8">
    <location>
        <begin position="195"/>
        <end position="213"/>
    </location>
</feature>
<dbReference type="Proteomes" id="UP000826616">
    <property type="component" value="Chromosome"/>
</dbReference>
<feature type="transmembrane region" description="Helical" evidence="8">
    <location>
        <begin position="126"/>
        <end position="149"/>
    </location>
</feature>
<evidence type="ECO:0000313" key="12">
    <source>
        <dbReference type="Proteomes" id="UP000826616"/>
    </source>
</evidence>
<evidence type="ECO:0000256" key="8">
    <source>
        <dbReference type="SAM" id="Phobius"/>
    </source>
</evidence>
<keyword evidence="7 8" id="KW-0472">Membrane</keyword>
<feature type="domain" description="Cation efflux protein transmembrane" evidence="9">
    <location>
        <begin position="28"/>
        <end position="221"/>
    </location>
</feature>
<reference evidence="11 12" key="1">
    <citation type="submission" date="2021-08" db="EMBL/GenBank/DDBJ databases">
        <title>Complete genome sequence of the strain Aneurinibacillus thermoaerophilus CCM 8960.</title>
        <authorList>
            <person name="Musilova J."/>
            <person name="Kourilova X."/>
            <person name="Pernicova I."/>
            <person name="Bezdicek M."/>
            <person name="Lengerova M."/>
            <person name="Obruca S."/>
            <person name="Sedlar K."/>
        </authorList>
    </citation>
    <scope>NUCLEOTIDE SEQUENCE [LARGE SCALE GENOMIC DNA]</scope>
    <source>
        <strain evidence="11 12">CCM 8960</strain>
    </source>
</reference>